<feature type="chain" id="PRO_5017316516" description="Secreted protein" evidence="1">
    <location>
        <begin position="21"/>
        <end position="118"/>
    </location>
</feature>
<name>A0A3B3R2G4_9TELE</name>
<evidence type="ECO:0000256" key="1">
    <source>
        <dbReference type="SAM" id="SignalP"/>
    </source>
</evidence>
<keyword evidence="3" id="KW-1185">Reference proteome</keyword>
<proteinExistence type="predicted"/>
<evidence type="ECO:0000313" key="2">
    <source>
        <dbReference type="Ensembl" id="ENSPKIP00000012100.1"/>
    </source>
</evidence>
<evidence type="ECO:0000313" key="3">
    <source>
        <dbReference type="Proteomes" id="UP000261540"/>
    </source>
</evidence>
<sequence>WPPLVCIVLMFLCSYDPLHTSYCFLQPSESGFFSTDLQKQPSGSLKATSRTWVLSSETILLKHMALGFHSPSSRCRIPCCFSLNHAPVPLRSDRIQAGQWAFIAAGCFLPQCHQSVPQ</sequence>
<feature type="signal peptide" evidence="1">
    <location>
        <begin position="1"/>
        <end position="20"/>
    </location>
</feature>
<keyword evidence="1" id="KW-0732">Signal</keyword>
<dbReference type="Ensembl" id="ENSPKIT00000036483.1">
    <property type="protein sequence ID" value="ENSPKIP00000012100.1"/>
    <property type="gene ID" value="ENSPKIG00000000015.1"/>
</dbReference>
<dbReference type="Proteomes" id="UP000261540">
    <property type="component" value="Unplaced"/>
</dbReference>
<evidence type="ECO:0008006" key="4">
    <source>
        <dbReference type="Google" id="ProtNLM"/>
    </source>
</evidence>
<dbReference type="AlphaFoldDB" id="A0A3B3R2G4"/>
<accession>A0A3B3R2G4</accession>
<reference evidence="2" key="2">
    <citation type="submission" date="2025-09" db="UniProtKB">
        <authorList>
            <consortium name="Ensembl"/>
        </authorList>
    </citation>
    <scope>IDENTIFICATION</scope>
</reference>
<protein>
    <recommendedName>
        <fullName evidence="4">Secreted protein</fullName>
    </recommendedName>
</protein>
<organism evidence="2 3">
    <name type="scientific">Paramormyrops kingsleyae</name>
    <dbReference type="NCBI Taxonomy" id="1676925"/>
    <lineage>
        <taxon>Eukaryota</taxon>
        <taxon>Metazoa</taxon>
        <taxon>Chordata</taxon>
        <taxon>Craniata</taxon>
        <taxon>Vertebrata</taxon>
        <taxon>Euteleostomi</taxon>
        <taxon>Actinopterygii</taxon>
        <taxon>Neopterygii</taxon>
        <taxon>Teleostei</taxon>
        <taxon>Osteoglossocephala</taxon>
        <taxon>Osteoglossomorpha</taxon>
        <taxon>Osteoglossiformes</taxon>
        <taxon>Mormyridae</taxon>
        <taxon>Paramormyrops</taxon>
    </lineage>
</organism>
<reference evidence="2" key="1">
    <citation type="submission" date="2025-08" db="UniProtKB">
        <authorList>
            <consortium name="Ensembl"/>
        </authorList>
    </citation>
    <scope>IDENTIFICATION</scope>
</reference>